<accession>A0A396J7R2</accession>
<sequence length="124" mass="14451">MKNHVVFQLVKFLWTTILDQHYPPEELHKIINQPSQLIFDAAEVGNYGFLSELISVYPSLIWDVDCKNRTILHIAVLNRHYSIFNFIHQMGHIKGFILTYENDEDRNTLLHLAAKLAPQVQLVP</sequence>
<dbReference type="Gene3D" id="1.25.40.20">
    <property type="entry name" value="Ankyrin repeat-containing domain"/>
    <property type="match status" value="1"/>
</dbReference>
<dbReference type="EMBL" id="PSQE01000002">
    <property type="protein sequence ID" value="RHN73362.1"/>
    <property type="molecule type" value="Genomic_DNA"/>
</dbReference>
<gene>
    <name evidence="2" type="ORF">MtrunA17_Chr2g0297621</name>
</gene>
<protein>
    <submittedName>
        <fullName evidence="2">Putative ankyrin repeat-containing domain-containing protein</fullName>
    </submittedName>
</protein>
<dbReference type="Gramene" id="rna9164">
    <property type="protein sequence ID" value="RHN73362.1"/>
    <property type="gene ID" value="gene9164"/>
</dbReference>
<evidence type="ECO:0000256" key="1">
    <source>
        <dbReference type="ARBA" id="ARBA00004202"/>
    </source>
</evidence>
<dbReference type="GO" id="GO:0005886">
    <property type="term" value="C:plasma membrane"/>
    <property type="evidence" value="ECO:0007669"/>
    <property type="project" value="UniProtKB-SubCell"/>
</dbReference>
<dbReference type="InterPro" id="IPR036770">
    <property type="entry name" value="Ankyrin_rpt-contain_sf"/>
</dbReference>
<evidence type="ECO:0000313" key="2">
    <source>
        <dbReference type="EMBL" id="RHN73362.1"/>
    </source>
</evidence>
<name>A0A396J7R2_MEDTR</name>
<dbReference type="SUPFAM" id="SSF48403">
    <property type="entry name" value="Ankyrin repeat"/>
    <property type="match status" value="1"/>
</dbReference>
<proteinExistence type="predicted"/>
<dbReference type="PANTHER" id="PTHR24177">
    <property type="entry name" value="CASKIN"/>
    <property type="match status" value="1"/>
</dbReference>
<reference evidence="2" key="1">
    <citation type="journal article" date="2018" name="Nat. Plants">
        <title>Whole-genome landscape of Medicago truncatula symbiotic genes.</title>
        <authorList>
            <person name="Pecrix Y."/>
            <person name="Gamas P."/>
            <person name="Carrere S."/>
        </authorList>
    </citation>
    <scope>NUCLEOTIDE SEQUENCE</scope>
    <source>
        <tissue evidence="2">Leaves</tissue>
    </source>
</reference>
<dbReference type="PANTHER" id="PTHR24177:SF437">
    <property type="entry name" value="ANKYRIN REPEAT PROTEIN"/>
    <property type="match status" value="1"/>
</dbReference>
<organism evidence="2">
    <name type="scientific">Medicago truncatula</name>
    <name type="common">Barrel medic</name>
    <name type="synonym">Medicago tribuloides</name>
    <dbReference type="NCBI Taxonomy" id="3880"/>
    <lineage>
        <taxon>Eukaryota</taxon>
        <taxon>Viridiplantae</taxon>
        <taxon>Streptophyta</taxon>
        <taxon>Embryophyta</taxon>
        <taxon>Tracheophyta</taxon>
        <taxon>Spermatophyta</taxon>
        <taxon>Magnoliopsida</taxon>
        <taxon>eudicotyledons</taxon>
        <taxon>Gunneridae</taxon>
        <taxon>Pentapetalae</taxon>
        <taxon>rosids</taxon>
        <taxon>fabids</taxon>
        <taxon>Fabales</taxon>
        <taxon>Fabaceae</taxon>
        <taxon>Papilionoideae</taxon>
        <taxon>50 kb inversion clade</taxon>
        <taxon>NPAAA clade</taxon>
        <taxon>Hologalegina</taxon>
        <taxon>IRL clade</taxon>
        <taxon>Trifolieae</taxon>
        <taxon>Medicago</taxon>
    </lineage>
</organism>
<comment type="caution">
    <text evidence="2">The sequence shown here is derived from an EMBL/GenBank/DDBJ whole genome shotgun (WGS) entry which is preliminary data.</text>
</comment>
<dbReference type="AlphaFoldDB" id="A0A396J7R2"/>
<dbReference type="Proteomes" id="UP000265566">
    <property type="component" value="Chromosome 2"/>
</dbReference>
<comment type="subcellular location">
    <subcellularLocation>
        <location evidence="1">Cell membrane</location>
        <topology evidence="1">Peripheral membrane protein</topology>
    </subcellularLocation>
</comment>